<keyword evidence="1" id="KW-1133">Transmembrane helix</keyword>
<keyword evidence="1" id="KW-0812">Transmembrane</keyword>
<keyword evidence="2" id="KW-0614">Plasmid</keyword>
<name>A0AAN0SL74_9VIBR</name>
<evidence type="ECO:0000313" key="3">
    <source>
        <dbReference type="Proteomes" id="UP000030081"/>
    </source>
</evidence>
<dbReference type="AlphaFoldDB" id="A0AAN0SL74"/>
<geneLocation type="plasmid" evidence="2 3">
    <name>p319</name>
</geneLocation>
<evidence type="ECO:0000256" key="1">
    <source>
        <dbReference type="SAM" id="Phobius"/>
    </source>
</evidence>
<dbReference type="NCBIfam" id="TIGR02762">
    <property type="entry name" value="TraL_TIGR"/>
    <property type="match status" value="1"/>
</dbReference>
<evidence type="ECO:0000313" key="2">
    <source>
        <dbReference type="EMBL" id="AIW22918.1"/>
    </source>
</evidence>
<reference evidence="2 3" key="1">
    <citation type="submission" date="2014-10" db="EMBL/GenBank/DDBJ databases">
        <title>The Complete Genome Sequence for the Shellfish Pathogen Vibrio coralliilyticus RE98 Isolated from a Shellfish Hatchery.</title>
        <authorList>
            <person name="Richards G.P."/>
            <person name="Bono J.L."/>
            <person name="Watson M.A."/>
            <person name="Needleman D.S."/>
        </authorList>
    </citation>
    <scope>NUCLEOTIDE SEQUENCE [LARGE SCALE GENOMIC DNA]</scope>
    <source>
        <strain evidence="2 3">RE98</strain>
        <plasmid evidence="2 3">p319</plasmid>
    </source>
</reference>
<evidence type="ECO:0008006" key="4">
    <source>
        <dbReference type="Google" id="ProtNLM"/>
    </source>
</evidence>
<proteinExistence type="predicted"/>
<dbReference type="Proteomes" id="UP000030081">
    <property type="component" value="Plasmid p319"/>
</dbReference>
<accession>A0AAN0SL74</accession>
<dbReference type="EMBL" id="CP009620">
    <property type="protein sequence ID" value="AIW22918.1"/>
    <property type="molecule type" value="Genomic_DNA"/>
</dbReference>
<feature type="transmembrane region" description="Helical" evidence="1">
    <location>
        <begin position="31"/>
        <end position="56"/>
    </location>
</feature>
<protein>
    <recommendedName>
        <fullName evidence="4">Type IV conjugative transfer system protein TraL</fullName>
    </recommendedName>
</protein>
<gene>
    <name evidence="2" type="ORF">IX92_28210</name>
</gene>
<dbReference type="RefSeq" id="WP_040122551.1">
    <property type="nucleotide sequence ID" value="NZ_CM004384.1"/>
</dbReference>
<sequence>MTTESGFYSIPLHLNHGPRLVGLPRDEVAPAFALFIVCFAAQHHLLGGALGLIWFLGLRYLKVQYGNTVLVRCGYWWSIAPLSRRLFCVTPPAEYRYWLS</sequence>
<dbReference type="GO" id="GO:0019867">
    <property type="term" value="C:outer membrane"/>
    <property type="evidence" value="ECO:0007669"/>
    <property type="project" value="InterPro"/>
</dbReference>
<dbReference type="KEGG" id="vcy:IX92_28210"/>
<dbReference type="GeneID" id="93945063"/>
<keyword evidence="1" id="KW-0472">Membrane</keyword>
<keyword evidence="3" id="KW-1185">Reference proteome</keyword>
<organism evidence="2 3">
    <name type="scientific">Vibrio coralliilyticus</name>
    <dbReference type="NCBI Taxonomy" id="190893"/>
    <lineage>
        <taxon>Bacteria</taxon>
        <taxon>Pseudomonadati</taxon>
        <taxon>Pseudomonadota</taxon>
        <taxon>Gammaproteobacteria</taxon>
        <taxon>Vibrionales</taxon>
        <taxon>Vibrionaceae</taxon>
        <taxon>Vibrio</taxon>
    </lineage>
</organism>
<dbReference type="Pfam" id="PF07178">
    <property type="entry name" value="TraL"/>
    <property type="match status" value="1"/>
</dbReference>
<dbReference type="InterPro" id="IPR009838">
    <property type="entry name" value="T4SS_TraL"/>
</dbReference>
<dbReference type="KEGG" id="vct:JV59_25180"/>